<name>A0A6J1CV59_MOMCH</name>
<dbReference type="OrthoDB" id="749576at2759"/>
<reference evidence="2" key="1">
    <citation type="submission" date="2025-08" db="UniProtKB">
        <authorList>
            <consortium name="RefSeq"/>
        </authorList>
    </citation>
    <scope>IDENTIFICATION</scope>
    <source>
        <strain evidence="2">OHB3-1</strain>
    </source>
</reference>
<gene>
    <name evidence="2" type="primary">LOC111015072</name>
</gene>
<dbReference type="GeneID" id="111015072"/>
<dbReference type="AlphaFoldDB" id="A0A6J1CV59"/>
<protein>
    <submittedName>
        <fullName evidence="2">Uncharacterized protein LOC111015072</fullName>
    </submittedName>
</protein>
<proteinExistence type="predicted"/>
<dbReference type="PANTHER" id="PTHR35304">
    <property type="entry name" value="OS05G0120300 PROTEIN-RELATED"/>
    <property type="match status" value="1"/>
</dbReference>
<evidence type="ECO:0000313" key="2">
    <source>
        <dbReference type="RefSeq" id="XP_022145680.1"/>
    </source>
</evidence>
<evidence type="ECO:0000313" key="1">
    <source>
        <dbReference type="Proteomes" id="UP000504603"/>
    </source>
</evidence>
<dbReference type="Proteomes" id="UP000504603">
    <property type="component" value="Unplaced"/>
</dbReference>
<dbReference type="RefSeq" id="XP_022145680.1">
    <property type="nucleotide sequence ID" value="XM_022289988.1"/>
</dbReference>
<dbReference type="KEGG" id="mcha:111015072"/>
<organism evidence="1 2">
    <name type="scientific">Momordica charantia</name>
    <name type="common">Bitter gourd</name>
    <name type="synonym">Balsam pear</name>
    <dbReference type="NCBI Taxonomy" id="3673"/>
    <lineage>
        <taxon>Eukaryota</taxon>
        <taxon>Viridiplantae</taxon>
        <taxon>Streptophyta</taxon>
        <taxon>Embryophyta</taxon>
        <taxon>Tracheophyta</taxon>
        <taxon>Spermatophyta</taxon>
        <taxon>Magnoliopsida</taxon>
        <taxon>eudicotyledons</taxon>
        <taxon>Gunneridae</taxon>
        <taxon>Pentapetalae</taxon>
        <taxon>rosids</taxon>
        <taxon>fabids</taxon>
        <taxon>Cucurbitales</taxon>
        <taxon>Cucurbitaceae</taxon>
        <taxon>Momordiceae</taxon>
        <taxon>Momordica</taxon>
    </lineage>
</organism>
<accession>A0A6J1CV59</accession>
<keyword evidence="1" id="KW-1185">Reference proteome</keyword>
<dbReference type="PANTHER" id="PTHR35304:SF1">
    <property type="entry name" value="OS05G0120300 PROTEIN"/>
    <property type="match status" value="1"/>
</dbReference>
<sequence length="145" mass="16725">MSSLCTASYCISDAGRPPRGAYINLHSWTDSDAEIAKSASSRARRRVLVADGVSCRQMYLRSYKFSRKESVPEKTRRCLGRVKEKIGERKRRRGVKSRNRKRKCLIWNWRKMKEFSCSCILFGIFRRILSCAASVDVVEHSTGRN</sequence>